<dbReference type="Proteomes" id="UP000005438">
    <property type="component" value="Chromosome"/>
</dbReference>
<protein>
    <submittedName>
        <fullName evidence="1">Uncharacterized protein</fullName>
    </submittedName>
</protein>
<accession>G8TK02</accession>
<gene>
    <name evidence="1" type="ordered locus">Niako_6716</name>
</gene>
<dbReference type="STRING" id="700598.Niako_6716"/>
<evidence type="ECO:0000313" key="2">
    <source>
        <dbReference type="Proteomes" id="UP000005438"/>
    </source>
</evidence>
<dbReference type="KEGG" id="nko:Niako_6716"/>
<proteinExistence type="predicted"/>
<name>G8TK02_NIAKG</name>
<dbReference type="HOGENOM" id="CLU_1833052_0_0_10"/>
<sequence>MKLMRERRGVTSPVTPCCNNFPDACGSDRGPHSFFRFGFFNSIQVRSLMMHGERLYPTKDIYSGGSCSNTDPLPAMLLRILLKVNEYNFIKQRTRYDQPEPKNNRKLFKIVINVCELLIYACESKEYCGELLKLSTEPIK</sequence>
<dbReference type="EMBL" id="CP003178">
    <property type="protein sequence ID" value="AEW02940.1"/>
    <property type="molecule type" value="Genomic_DNA"/>
</dbReference>
<evidence type="ECO:0000313" key="1">
    <source>
        <dbReference type="EMBL" id="AEW02940.1"/>
    </source>
</evidence>
<organism evidence="1 2">
    <name type="scientific">Niastella koreensis (strain DSM 17620 / KACC 11465 / NBRC 106392 / GR20-10)</name>
    <dbReference type="NCBI Taxonomy" id="700598"/>
    <lineage>
        <taxon>Bacteria</taxon>
        <taxon>Pseudomonadati</taxon>
        <taxon>Bacteroidota</taxon>
        <taxon>Chitinophagia</taxon>
        <taxon>Chitinophagales</taxon>
        <taxon>Chitinophagaceae</taxon>
        <taxon>Niastella</taxon>
    </lineage>
</organism>
<dbReference type="AlphaFoldDB" id="G8TK02"/>
<reference evidence="1 2" key="1">
    <citation type="submission" date="2011-12" db="EMBL/GenBank/DDBJ databases">
        <title>The complete genome of Niastella koreensis GR20-10.</title>
        <authorList>
            <consortium name="US DOE Joint Genome Institute (JGI-PGF)"/>
            <person name="Lucas S."/>
            <person name="Han J."/>
            <person name="Lapidus A."/>
            <person name="Bruce D."/>
            <person name="Goodwin L."/>
            <person name="Pitluck S."/>
            <person name="Peters L."/>
            <person name="Kyrpides N."/>
            <person name="Mavromatis K."/>
            <person name="Ivanova N."/>
            <person name="Mikhailova N."/>
            <person name="Davenport K."/>
            <person name="Saunders E."/>
            <person name="Detter J.C."/>
            <person name="Tapia R."/>
            <person name="Han C."/>
            <person name="Land M."/>
            <person name="Hauser L."/>
            <person name="Markowitz V."/>
            <person name="Cheng J.-F."/>
            <person name="Hugenholtz P."/>
            <person name="Woyke T."/>
            <person name="Wu D."/>
            <person name="Tindall B."/>
            <person name="Pomrenke H."/>
            <person name="Brambilla E."/>
            <person name="Klenk H.-P."/>
            <person name="Eisen J.A."/>
        </authorList>
    </citation>
    <scope>NUCLEOTIDE SEQUENCE [LARGE SCALE GENOMIC DNA]</scope>
    <source>
        <strain evidence="2">DSM 17620 / KACC 11465 / NBRC 106392 / GR20-10</strain>
    </source>
</reference>